<dbReference type="InterPro" id="IPR027417">
    <property type="entry name" value="P-loop_NTPase"/>
</dbReference>
<evidence type="ECO:0000313" key="1">
    <source>
        <dbReference type="EMBL" id="KRK16155.1"/>
    </source>
</evidence>
<gene>
    <name evidence="1" type="ORF">FD22_GL001378</name>
</gene>
<evidence type="ECO:0000313" key="2">
    <source>
        <dbReference type="Proteomes" id="UP000051181"/>
    </source>
</evidence>
<dbReference type="PATRIC" id="fig|913848.6.peg.1416"/>
<name>A0A0R1F2X7_9LACO</name>
<protein>
    <recommendedName>
        <fullName evidence="3">AAA domain-containing protein</fullName>
    </recommendedName>
</protein>
<dbReference type="GeneID" id="65918244"/>
<evidence type="ECO:0008006" key="3">
    <source>
        <dbReference type="Google" id="ProtNLM"/>
    </source>
</evidence>
<proteinExistence type="predicted"/>
<dbReference type="RefSeq" id="WP_010011814.1">
    <property type="nucleotide sequence ID" value="NZ_AZCN01000036.1"/>
</dbReference>
<dbReference type="EMBL" id="AZCN01000036">
    <property type="protein sequence ID" value="KRK16155.1"/>
    <property type="molecule type" value="Genomic_DNA"/>
</dbReference>
<reference evidence="1 2" key="1">
    <citation type="journal article" date="2015" name="Genome Announc.">
        <title>Expanding the biotechnology potential of lactobacilli through comparative genomics of 213 strains and associated genera.</title>
        <authorList>
            <person name="Sun Z."/>
            <person name="Harris H.M."/>
            <person name="McCann A."/>
            <person name="Guo C."/>
            <person name="Argimon S."/>
            <person name="Zhang W."/>
            <person name="Yang X."/>
            <person name="Jeffery I.B."/>
            <person name="Cooney J.C."/>
            <person name="Kagawa T.F."/>
            <person name="Liu W."/>
            <person name="Song Y."/>
            <person name="Salvetti E."/>
            <person name="Wrobel A."/>
            <person name="Rasinkangas P."/>
            <person name="Parkhill J."/>
            <person name="Rea M.C."/>
            <person name="O'Sullivan O."/>
            <person name="Ritari J."/>
            <person name="Douillard F.P."/>
            <person name="Paul Ross R."/>
            <person name="Yang R."/>
            <person name="Briner A.E."/>
            <person name="Felis G.E."/>
            <person name="de Vos W.M."/>
            <person name="Barrangou R."/>
            <person name="Klaenhammer T.R."/>
            <person name="Caufield P.W."/>
            <person name="Cui Y."/>
            <person name="Zhang H."/>
            <person name="O'Toole P.W."/>
        </authorList>
    </citation>
    <scope>NUCLEOTIDE SEQUENCE [LARGE SCALE GENOMIC DNA]</scope>
    <source>
        <strain evidence="1 2">DSM 20001</strain>
    </source>
</reference>
<organism evidence="1 2">
    <name type="scientific">Loigolactobacillus coryniformis subsp. coryniformis KCTC 3167 = DSM 20001</name>
    <dbReference type="NCBI Taxonomy" id="913848"/>
    <lineage>
        <taxon>Bacteria</taxon>
        <taxon>Bacillati</taxon>
        <taxon>Bacillota</taxon>
        <taxon>Bacilli</taxon>
        <taxon>Lactobacillales</taxon>
        <taxon>Lactobacillaceae</taxon>
        <taxon>Loigolactobacillus</taxon>
    </lineage>
</organism>
<sequence length="233" mass="25407">MAKIIYFTSKARGTGKTLLTVMTAIAAYKFAQQKTLVVDTMADQTATRLLQKKIPALDTATGIDLLTTTITTFQQQVTQLQASYDYIFLDATTADGLALADQVILLTAADAFALRSAQRLQASITPIKFSGIIQTAIFDRIDVIQPSKDIAPQDLFSLPLANLGGFTDEHRRSGIDIDDEDDEFAWAYFAEVFNELTERSAFITANGSLTGFTYTPKYVDDTGITAAGYALTL</sequence>
<comment type="caution">
    <text evidence="1">The sequence shown here is derived from an EMBL/GenBank/DDBJ whole genome shotgun (WGS) entry which is preliminary data.</text>
</comment>
<accession>A0A0R1F2X7</accession>
<dbReference type="Proteomes" id="UP000051181">
    <property type="component" value="Unassembled WGS sequence"/>
</dbReference>
<dbReference type="AlphaFoldDB" id="A0A0R1F2X7"/>
<dbReference type="SUPFAM" id="SSF52540">
    <property type="entry name" value="P-loop containing nucleoside triphosphate hydrolases"/>
    <property type="match status" value="1"/>
</dbReference>
<dbReference type="Gene3D" id="3.40.50.300">
    <property type="entry name" value="P-loop containing nucleotide triphosphate hydrolases"/>
    <property type="match status" value="1"/>
</dbReference>